<evidence type="ECO:0000256" key="2">
    <source>
        <dbReference type="RuleBase" id="RU003494"/>
    </source>
</evidence>
<feature type="non-terminal residue" evidence="5">
    <location>
        <position position="169"/>
    </location>
</feature>
<evidence type="ECO:0000259" key="3">
    <source>
        <dbReference type="PROSITE" id="PS50404"/>
    </source>
</evidence>
<dbReference type="STRING" id="136037.A0A067QQG6"/>
<dbReference type="EMBL" id="KK853571">
    <property type="protein sequence ID" value="KDR06629.1"/>
    <property type="molecule type" value="Genomic_DNA"/>
</dbReference>
<organism evidence="5 6">
    <name type="scientific">Zootermopsis nevadensis</name>
    <name type="common">Dampwood termite</name>
    <dbReference type="NCBI Taxonomy" id="136037"/>
    <lineage>
        <taxon>Eukaryota</taxon>
        <taxon>Metazoa</taxon>
        <taxon>Ecdysozoa</taxon>
        <taxon>Arthropoda</taxon>
        <taxon>Hexapoda</taxon>
        <taxon>Insecta</taxon>
        <taxon>Pterygota</taxon>
        <taxon>Neoptera</taxon>
        <taxon>Polyneoptera</taxon>
        <taxon>Dictyoptera</taxon>
        <taxon>Blattodea</taxon>
        <taxon>Blattoidea</taxon>
        <taxon>Termitoidae</taxon>
        <taxon>Termopsidae</taxon>
        <taxon>Zootermopsis</taxon>
    </lineage>
</organism>
<dbReference type="SFLD" id="SFLDS00019">
    <property type="entry name" value="Glutathione_Transferase_(cytos"/>
    <property type="match status" value="1"/>
</dbReference>
<feature type="domain" description="GST C-terminal" evidence="4">
    <location>
        <begin position="88"/>
        <end position="169"/>
    </location>
</feature>
<dbReference type="GO" id="GO:0006749">
    <property type="term" value="P:glutathione metabolic process"/>
    <property type="evidence" value="ECO:0007669"/>
    <property type="project" value="TreeGrafter"/>
</dbReference>
<dbReference type="InterPro" id="IPR036249">
    <property type="entry name" value="Thioredoxin-like_sf"/>
</dbReference>
<dbReference type="FunFam" id="1.20.1050.10:FF:000007">
    <property type="entry name" value="Glutathione S-transferase 1-1"/>
    <property type="match status" value="1"/>
</dbReference>
<dbReference type="PROSITE" id="PS50404">
    <property type="entry name" value="GST_NTER"/>
    <property type="match status" value="1"/>
</dbReference>
<keyword evidence="5" id="KW-0808">Transferase</keyword>
<dbReference type="PANTHER" id="PTHR43969">
    <property type="entry name" value="GLUTATHIONE S TRANSFERASE D10, ISOFORM A-RELATED"/>
    <property type="match status" value="1"/>
</dbReference>
<dbReference type="InterPro" id="IPR040079">
    <property type="entry name" value="Glutathione_S-Trfase"/>
</dbReference>
<accession>A0A067QQG6</accession>
<evidence type="ECO:0000256" key="1">
    <source>
        <dbReference type="ARBA" id="ARBA00011738"/>
    </source>
</evidence>
<dbReference type="SFLD" id="SFLDG00358">
    <property type="entry name" value="Main_(cytGST)"/>
    <property type="match status" value="1"/>
</dbReference>
<reference evidence="5 6" key="1">
    <citation type="journal article" date="2014" name="Nat. Commun.">
        <title>Molecular traces of alternative social organization in a termite genome.</title>
        <authorList>
            <person name="Terrapon N."/>
            <person name="Li C."/>
            <person name="Robertson H.M."/>
            <person name="Ji L."/>
            <person name="Meng X."/>
            <person name="Booth W."/>
            <person name="Chen Z."/>
            <person name="Childers C.P."/>
            <person name="Glastad K.M."/>
            <person name="Gokhale K."/>
            <person name="Gowin J."/>
            <person name="Gronenberg W."/>
            <person name="Hermansen R.A."/>
            <person name="Hu H."/>
            <person name="Hunt B.G."/>
            <person name="Huylmans A.K."/>
            <person name="Khalil S.M."/>
            <person name="Mitchell R.D."/>
            <person name="Munoz-Torres M.C."/>
            <person name="Mustard J.A."/>
            <person name="Pan H."/>
            <person name="Reese J.T."/>
            <person name="Scharf M.E."/>
            <person name="Sun F."/>
            <person name="Vogel H."/>
            <person name="Xiao J."/>
            <person name="Yang W."/>
            <person name="Yang Z."/>
            <person name="Yang Z."/>
            <person name="Zhou J."/>
            <person name="Zhu J."/>
            <person name="Brent C.S."/>
            <person name="Elsik C.G."/>
            <person name="Goodisman M.A."/>
            <person name="Liberles D.A."/>
            <person name="Roe R.M."/>
            <person name="Vargo E.L."/>
            <person name="Vilcinskas A."/>
            <person name="Wang J."/>
            <person name="Bornberg-Bauer E."/>
            <person name="Korb J."/>
            <person name="Zhang G."/>
            <person name="Liebig J."/>
        </authorList>
    </citation>
    <scope>NUCLEOTIDE SEQUENCE [LARGE SCALE GENOMIC DNA]</scope>
    <source>
        <tissue evidence="5">Whole organism</tissue>
    </source>
</reference>
<dbReference type="Pfam" id="PF02798">
    <property type="entry name" value="GST_N"/>
    <property type="match status" value="1"/>
</dbReference>
<dbReference type="FunFam" id="3.40.30.10:FF:000034">
    <property type="entry name" value="glutathione S-transferase 1"/>
    <property type="match status" value="1"/>
</dbReference>
<dbReference type="eggNOG" id="KOG0867">
    <property type="taxonomic scope" value="Eukaryota"/>
</dbReference>
<dbReference type="InterPro" id="IPR004046">
    <property type="entry name" value="GST_C"/>
</dbReference>
<dbReference type="SFLD" id="SFLDG01153">
    <property type="entry name" value="Main.4:_Theta-like"/>
    <property type="match status" value="1"/>
</dbReference>
<dbReference type="InterPro" id="IPR036282">
    <property type="entry name" value="Glutathione-S-Trfase_C_sf"/>
</dbReference>
<dbReference type="InterPro" id="IPR010987">
    <property type="entry name" value="Glutathione-S-Trfase_C-like"/>
</dbReference>
<gene>
    <name evidence="5" type="ORF">L798_04197</name>
</gene>
<dbReference type="InterPro" id="IPR004045">
    <property type="entry name" value="Glutathione_S-Trfase_N"/>
</dbReference>
<dbReference type="SUPFAM" id="SSF47616">
    <property type="entry name" value="GST C-terminal domain-like"/>
    <property type="match status" value="1"/>
</dbReference>
<feature type="domain" description="GST N-terminal" evidence="3">
    <location>
        <begin position="1"/>
        <end position="82"/>
    </location>
</feature>
<dbReference type="OMA" id="WDENWKG"/>
<dbReference type="GO" id="GO:0004364">
    <property type="term" value="F:glutathione transferase activity"/>
    <property type="evidence" value="ECO:0007669"/>
    <property type="project" value="TreeGrafter"/>
</dbReference>
<dbReference type="PANTHER" id="PTHR43969:SF9">
    <property type="entry name" value="GLUTATHIONE S TRANSFERASE D10, ISOFORM A-RELATED"/>
    <property type="match status" value="1"/>
</dbReference>
<keyword evidence="6" id="KW-1185">Reference proteome</keyword>
<proteinExistence type="inferred from homology"/>
<dbReference type="Proteomes" id="UP000027135">
    <property type="component" value="Unassembled WGS sequence"/>
</dbReference>
<dbReference type="Gene3D" id="3.40.30.10">
    <property type="entry name" value="Glutaredoxin"/>
    <property type="match status" value="1"/>
</dbReference>
<dbReference type="AlphaFoldDB" id="A0A067QQG6"/>
<evidence type="ECO:0000259" key="4">
    <source>
        <dbReference type="PROSITE" id="PS50405"/>
    </source>
</evidence>
<dbReference type="CDD" id="cd03045">
    <property type="entry name" value="GST_N_Delta_Epsilon"/>
    <property type="match status" value="1"/>
</dbReference>
<sequence>MSLDLYYVLPSPPCRAVMLLAKTLGLELNLKKTDLLAKEQLKPEFLKINPQHTVPTLVDDGFILWESHAILGYLVNQYGKDDSLYPKEPKKRAVIDQRLHFDTGVLFPRLAAFCTFVKEGKTPDADAAAKVEETFEFLNKFLEGRDWLAGSKITIADFAVVVNVSIMEV</sequence>
<name>A0A067QQG6_ZOONE</name>
<evidence type="ECO:0000313" key="5">
    <source>
        <dbReference type="EMBL" id="KDR06629.1"/>
    </source>
</evidence>
<evidence type="ECO:0000313" key="6">
    <source>
        <dbReference type="Proteomes" id="UP000027135"/>
    </source>
</evidence>
<dbReference type="Pfam" id="PF00043">
    <property type="entry name" value="GST_C"/>
    <property type="match status" value="1"/>
</dbReference>
<dbReference type="Gene3D" id="1.20.1050.10">
    <property type="match status" value="1"/>
</dbReference>
<dbReference type="CDD" id="cd03177">
    <property type="entry name" value="GST_C_Delta_Epsilon"/>
    <property type="match status" value="1"/>
</dbReference>
<dbReference type="InParanoid" id="A0A067QQG6"/>
<comment type="subunit">
    <text evidence="1">Homodimer.</text>
</comment>
<dbReference type="PROSITE" id="PS50405">
    <property type="entry name" value="GST_CTER"/>
    <property type="match status" value="1"/>
</dbReference>
<dbReference type="SUPFAM" id="SSF52833">
    <property type="entry name" value="Thioredoxin-like"/>
    <property type="match status" value="1"/>
</dbReference>
<protein>
    <submittedName>
        <fullName evidence="5">Glutathione S-transferase 1-1</fullName>
    </submittedName>
</protein>
<comment type="similarity">
    <text evidence="2">Belongs to the GST superfamily.</text>
</comment>